<protein>
    <submittedName>
        <fullName evidence="1">Uncharacterized protein</fullName>
    </submittedName>
</protein>
<accession>A0A7C4EK44</accession>
<name>A0A7C4EK44_9BACT</name>
<proteinExistence type="predicted"/>
<sequence length="97" mass="10527">MQDLAAQYLEHFSLDMEQGAQVCLDQSAPVELQELSQLVCAMCGGDATVSLFEALSVCADSEMPYLAEVDEKVCPLDLYYVVLDYLGTHAFPTDGGV</sequence>
<dbReference type="AlphaFoldDB" id="A0A7C4EK44"/>
<gene>
    <name evidence="1" type="ORF">ENR59_07660</name>
</gene>
<organism evidence="1">
    <name type="scientific">Fundidesulfovibrio putealis</name>
    <dbReference type="NCBI Taxonomy" id="270496"/>
    <lineage>
        <taxon>Bacteria</taxon>
        <taxon>Pseudomonadati</taxon>
        <taxon>Thermodesulfobacteriota</taxon>
        <taxon>Desulfovibrionia</taxon>
        <taxon>Desulfovibrionales</taxon>
        <taxon>Desulfovibrionaceae</taxon>
        <taxon>Fundidesulfovibrio</taxon>
    </lineage>
</organism>
<evidence type="ECO:0000313" key="1">
    <source>
        <dbReference type="EMBL" id="HGG92812.1"/>
    </source>
</evidence>
<comment type="caution">
    <text evidence="1">The sequence shown here is derived from an EMBL/GenBank/DDBJ whole genome shotgun (WGS) entry which is preliminary data.</text>
</comment>
<dbReference type="EMBL" id="DSRP01000529">
    <property type="protein sequence ID" value="HGG92812.1"/>
    <property type="molecule type" value="Genomic_DNA"/>
</dbReference>
<reference evidence="1" key="1">
    <citation type="journal article" date="2020" name="mSystems">
        <title>Genome- and Community-Level Interaction Insights into Carbon Utilization and Element Cycling Functions of Hydrothermarchaeota in Hydrothermal Sediment.</title>
        <authorList>
            <person name="Zhou Z."/>
            <person name="Liu Y."/>
            <person name="Xu W."/>
            <person name="Pan J."/>
            <person name="Luo Z.H."/>
            <person name="Li M."/>
        </authorList>
    </citation>
    <scope>NUCLEOTIDE SEQUENCE [LARGE SCALE GENOMIC DNA]</scope>
    <source>
        <strain evidence="1">SpSt-413</strain>
    </source>
</reference>